<evidence type="ECO:0000313" key="2">
    <source>
        <dbReference type="EMBL" id="KAF7475501.1"/>
    </source>
</evidence>
<dbReference type="Proteomes" id="UP000662637">
    <property type="component" value="Unassembled WGS sequence"/>
</dbReference>
<organism evidence="3 4">
    <name type="scientific">Marmota monax</name>
    <name type="common">Woodchuck</name>
    <dbReference type="NCBI Taxonomy" id="9995"/>
    <lineage>
        <taxon>Eukaryota</taxon>
        <taxon>Metazoa</taxon>
        <taxon>Chordata</taxon>
        <taxon>Craniata</taxon>
        <taxon>Vertebrata</taxon>
        <taxon>Euteleostomi</taxon>
        <taxon>Mammalia</taxon>
        <taxon>Eutheria</taxon>
        <taxon>Euarchontoglires</taxon>
        <taxon>Glires</taxon>
        <taxon>Rodentia</taxon>
        <taxon>Sciuromorpha</taxon>
        <taxon>Sciuridae</taxon>
        <taxon>Xerinae</taxon>
        <taxon>Marmotini</taxon>
        <taxon>Marmota</taxon>
    </lineage>
</organism>
<feature type="region of interest" description="Disordered" evidence="1">
    <location>
        <begin position="1"/>
        <end position="89"/>
    </location>
</feature>
<reference evidence="3 4" key="1">
    <citation type="submission" date="2019-04" db="EMBL/GenBank/DDBJ databases">
        <authorList>
            <person name="Alioto T."/>
            <person name="Alioto T."/>
        </authorList>
    </citation>
    <scope>NUCLEOTIDE SEQUENCE [LARGE SCALE GENOMIC DNA]</scope>
</reference>
<feature type="compositionally biased region" description="Polar residues" evidence="1">
    <location>
        <begin position="1"/>
        <end position="29"/>
    </location>
</feature>
<reference evidence="2" key="2">
    <citation type="submission" date="2020-08" db="EMBL/GenBank/DDBJ databases">
        <authorList>
            <person name="Shumante A."/>
            <person name="Zimin A.V."/>
            <person name="Puiu D."/>
            <person name="Salzberg S.L."/>
        </authorList>
    </citation>
    <scope>NUCLEOTIDE SEQUENCE</scope>
    <source>
        <strain evidence="2">WC2-LM</strain>
        <tissue evidence="2">Liver</tissue>
    </source>
</reference>
<keyword evidence="4" id="KW-1185">Reference proteome</keyword>
<dbReference type="Proteomes" id="UP000335636">
    <property type="component" value="Unassembled WGS sequence"/>
</dbReference>
<dbReference type="EMBL" id="CABDUW010000326">
    <property type="protein sequence ID" value="VTJ65823.1"/>
    <property type="molecule type" value="Genomic_DNA"/>
</dbReference>
<name>A0A5E4B839_MARMO</name>
<evidence type="ECO:0000313" key="4">
    <source>
        <dbReference type="Proteomes" id="UP000335636"/>
    </source>
</evidence>
<accession>A0A5E4B839</accession>
<dbReference type="AlphaFoldDB" id="A0A5E4B839"/>
<protein>
    <submittedName>
        <fullName evidence="3">Uncharacterized protein</fullName>
    </submittedName>
</protein>
<proteinExistence type="predicted"/>
<sequence length="89" mass="8707">MNALHSSALGSSPCTPSGQGEPANPTTHPGSGPASHRPPKLQAARRSAPPALPPAPGGAQALVVPEPARGGTLSLRPTPDRAETAGAPP</sequence>
<dbReference type="EMBL" id="WJEC01003097">
    <property type="protein sequence ID" value="KAF7475501.1"/>
    <property type="molecule type" value="Genomic_DNA"/>
</dbReference>
<gene>
    <name evidence="2" type="ORF">GHT09_013593</name>
    <name evidence="3" type="ORF">MONAX_5E008264</name>
</gene>
<evidence type="ECO:0000256" key="1">
    <source>
        <dbReference type="SAM" id="MobiDB-lite"/>
    </source>
</evidence>
<evidence type="ECO:0000313" key="3">
    <source>
        <dbReference type="EMBL" id="VTJ65823.1"/>
    </source>
</evidence>